<dbReference type="Proteomes" id="UP000887579">
    <property type="component" value="Unplaced"/>
</dbReference>
<sequence length="293" mass="29890">MPGADWIPVVSQIKSIVQLCAGDEDGFRKTNENFVKECPIVSQVTSVVQLIGGDADGALETQKKCLGTLNNVANGVPLIGHIKGGIHHLCGDEDGGDRAMKAANRSSVVIASGAAAGLASGAAGIAAGATYDAVSSIASDQPQGIFASLDNAVKTPNAGNIFDVVICPVADGFAGYTGGEIADSVVNRFSGNNVGGDVSGGSYPDAPSNPSAIKSLEALREVKLLEMDSAPTSAQALQIAQEINGLTKQIQGKPVQSWVDLKASHAGKINTKPIYASGCSETANAKDVETKQK</sequence>
<evidence type="ECO:0000313" key="1">
    <source>
        <dbReference type="Proteomes" id="UP000887579"/>
    </source>
</evidence>
<reference evidence="2" key="1">
    <citation type="submission" date="2022-11" db="UniProtKB">
        <authorList>
            <consortium name="WormBaseParasite"/>
        </authorList>
    </citation>
    <scope>IDENTIFICATION</scope>
</reference>
<dbReference type="WBParaSite" id="ES5_v2.g16692.t1">
    <property type="protein sequence ID" value="ES5_v2.g16692.t1"/>
    <property type="gene ID" value="ES5_v2.g16692"/>
</dbReference>
<organism evidence="1 2">
    <name type="scientific">Panagrolaimus sp. ES5</name>
    <dbReference type="NCBI Taxonomy" id="591445"/>
    <lineage>
        <taxon>Eukaryota</taxon>
        <taxon>Metazoa</taxon>
        <taxon>Ecdysozoa</taxon>
        <taxon>Nematoda</taxon>
        <taxon>Chromadorea</taxon>
        <taxon>Rhabditida</taxon>
        <taxon>Tylenchina</taxon>
        <taxon>Panagrolaimomorpha</taxon>
        <taxon>Panagrolaimoidea</taxon>
        <taxon>Panagrolaimidae</taxon>
        <taxon>Panagrolaimus</taxon>
    </lineage>
</organism>
<accession>A0AC34FH74</accession>
<protein>
    <submittedName>
        <fullName evidence="2">Uncharacterized protein</fullName>
    </submittedName>
</protein>
<name>A0AC34FH74_9BILA</name>
<proteinExistence type="predicted"/>
<evidence type="ECO:0000313" key="2">
    <source>
        <dbReference type="WBParaSite" id="ES5_v2.g16692.t1"/>
    </source>
</evidence>